<dbReference type="GO" id="GO:0051607">
    <property type="term" value="P:defense response to virus"/>
    <property type="evidence" value="ECO:0007669"/>
    <property type="project" value="UniProtKB-UniRule"/>
</dbReference>
<reference evidence="3 4" key="1">
    <citation type="submission" date="2017-02" db="EMBL/GenBank/DDBJ databases">
        <authorList>
            <person name="Peterson S.W."/>
        </authorList>
    </citation>
    <scope>NUCLEOTIDE SEQUENCE [LARGE SCALE GENOMIC DNA]</scope>
    <source>
        <strain evidence="3 4">ATCC 700135</strain>
    </source>
</reference>
<evidence type="ECO:0000256" key="1">
    <source>
        <dbReference type="ARBA" id="ARBA00023118"/>
    </source>
</evidence>
<dbReference type="Gene3D" id="3.30.70.2660">
    <property type="match status" value="1"/>
</dbReference>
<comment type="similarity">
    <text evidence="2">Belongs to the CRISPR-associated protein Cas5 family. Subtype I-C/Dvulg subfamily.</text>
</comment>
<organism evidence="3 4">
    <name type="scientific">Porphyromonas cangingivalis</name>
    <dbReference type="NCBI Taxonomy" id="36874"/>
    <lineage>
        <taxon>Bacteria</taxon>
        <taxon>Pseudomonadati</taxon>
        <taxon>Bacteroidota</taxon>
        <taxon>Bacteroidia</taxon>
        <taxon>Bacteroidales</taxon>
        <taxon>Porphyromonadaceae</taxon>
        <taxon>Porphyromonas</taxon>
    </lineage>
</organism>
<accession>A0A1T4LZH6</accession>
<dbReference type="GO" id="GO:0003723">
    <property type="term" value="F:RNA binding"/>
    <property type="evidence" value="ECO:0007669"/>
    <property type="project" value="UniProtKB-UniRule"/>
</dbReference>
<dbReference type="AlphaFoldDB" id="A0A1T4LZH6"/>
<name>A0A1T4LZH6_PORCN</name>
<gene>
    <name evidence="3" type="ORF">SAMN02745205_01324</name>
</gene>
<keyword evidence="2" id="KW-0378">Hydrolase</keyword>
<dbReference type="InterPro" id="IPR013422">
    <property type="entry name" value="CRISPR-assoc_prot_Cas5_N"/>
</dbReference>
<dbReference type="PIRSF" id="PIRSF029950">
    <property type="entry name" value="Cas_CT1134"/>
    <property type="match status" value="1"/>
</dbReference>
<protein>
    <recommendedName>
        <fullName evidence="2">pre-crRNA processing endonuclease</fullName>
        <ecNumber evidence="2">3.1.-.-</ecNumber>
    </recommendedName>
</protein>
<comment type="function">
    <text evidence="2">CRISPR (clustered regularly interspaced short palindromic repeat) is an adaptive immune system that provides protection against mobile genetic elements (viruses, transposable elements and conjugative plasmids). CRISPR clusters contain spacers, sequences complementary to antecedent mobile elements, and target invading nucleic acids. CRISPR clusters are transcribed and processed into CRISPR RNA (crRNA).</text>
</comment>
<proteinExistence type="inferred from homology"/>
<dbReference type="InterPro" id="IPR010155">
    <property type="entry name" value="CRISPR-assoc_prot_Cas5d"/>
</dbReference>
<dbReference type="RefSeq" id="WP_025838042.1">
    <property type="nucleotide sequence ID" value="NZ_FUWL01000010.1"/>
</dbReference>
<dbReference type="Proteomes" id="UP000189956">
    <property type="component" value="Unassembled WGS sequence"/>
</dbReference>
<evidence type="ECO:0000256" key="2">
    <source>
        <dbReference type="PIRNR" id="PIRNR029950"/>
    </source>
</evidence>
<keyword evidence="2" id="KW-0255">Endonuclease</keyword>
<evidence type="ECO:0000313" key="4">
    <source>
        <dbReference type="Proteomes" id="UP000189956"/>
    </source>
</evidence>
<dbReference type="Pfam" id="PF09704">
    <property type="entry name" value="Cas_Cas5d"/>
    <property type="match status" value="1"/>
</dbReference>
<keyword evidence="1 2" id="KW-0051">Antiviral defense</keyword>
<keyword evidence="2" id="KW-0694">RNA-binding</keyword>
<dbReference type="GO" id="GO:0004519">
    <property type="term" value="F:endonuclease activity"/>
    <property type="evidence" value="ECO:0007669"/>
    <property type="project" value="UniProtKB-UniRule"/>
</dbReference>
<dbReference type="EMBL" id="FUWL01000010">
    <property type="protein sequence ID" value="SJZ60139.1"/>
    <property type="molecule type" value="Genomic_DNA"/>
</dbReference>
<dbReference type="NCBIfam" id="TIGR01876">
    <property type="entry name" value="cas_Cas5d"/>
    <property type="match status" value="1"/>
</dbReference>
<dbReference type="InterPro" id="IPR021124">
    <property type="entry name" value="CRISPR-assoc_prot_Cas5"/>
</dbReference>
<sequence length="255" mass="29457">MDYFDKEYCIEVTGDYACFTQPAFKAERFSYPAPTPSAMRNILQSIFWVKGATEWEITKIEVLKPIQFEVIKMNEVGGIRNLSGSKLTKRELQTPAGKEITKKVKLPDPIYIDNDRQQRVSCVLKDVAYRIYAKLVFIPIHKRSHQDQEITKAKLAQKGTKDENPGKYYAEFERRIKSGGCFQQPYLGIREYSCSFELVEHPKPMGIPQDQDLGIMLFDLDFESNPTNPTPLFFHARMKQGVIHIPNIKSKEILR</sequence>
<dbReference type="EC" id="3.1.-.-" evidence="2"/>
<dbReference type="GO" id="GO:0043571">
    <property type="term" value="P:maintenance of CRISPR repeat elements"/>
    <property type="evidence" value="ECO:0007669"/>
    <property type="project" value="UniProtKB-UniRule"/>
</dbReference>
<dbReference type="NCBIfam" id="TIGR02593">
    <property type="entry name" value="CRISPR_cas5"/>
    <property type="match status" value="1"/>
</dbReference>
<dbReference type="GO" id="GO:0016787">
    <property type="term" value="F:hydrolase activity"/>
    <property type="evidence" value="ECO:0007669"/>
    <property type="project" value="UniProtKB-KW"/>
</dbReference>
<keyword evidence="2" id="KW-0540">Nuclease</keyword>
<evidence type="ECO:0000313" key="3">
    <source>
        <dbReference type="EMBL" id="SJZ60139.1"/>
    </source>
</evidence>